<reference evidence="2 3" key="1">
    <citation type="journal article" date="2023" name="Microorganisms">
        <title>Thiorhodovibrio frisius and Trv. litoralis spp. nov., Two Novel Members from a Clade of Fastidious Purple Sulfur Bacteria That Exhibit Unique Red-Shifted Light-Harvesting Capabilities.</title>
        <authorList>
            <person name="Methner A."/>
            <person name="Kuzyk S.B."/>
            <person name="Petersen J."/>
            <person name="Bauer S."/>
            <person name="Brinkmann H."/>
            <person name="Sichau K."/>
            <person name="Wanner G."/>
            <person name="Wolf J."/>
            <person name="Neumann-Schaal M."/>
            <person name="Henke P."/>
            <person name="Tank M."/>
            <person name="Sproer C."/>
            <person name="Bunk B."/>
            <person name="Overmann J."/>
        </authorList>
    </citation>
    <scope>NUCLEOTIDE SEQUENCE [LARGE SCALE GENOMIC DNA]</scope>
    <source>
        <strain evidence="2 3">DSM 6702</strain>
    </source>
</reference>
<evidence type="ECO:0000313" key="3">
    <source>
        <dbReference type="Proteomes" id="UP001432180"/>
    </source>
</evidence>
<sequence length="132" mass="14527">MKHSPQQPEVILLGASEKPERFAHQALVMLRQNGYAVIPVHPRLSSIEDIPVIAALDQAPRNASSLTLYVNPARALAAADTIIAIRPQRVIFNPGTESPRLQRILTNAGIDWLEDCTLEMLREGRFDSAPPA</sequence>
<evidence type="ECO:0000313" key="2">
    <source>
        <dbReference type="EMBL" id="WPL15638.1"/>
    </source>
</evidence>
<name>A0ABZ0S3F2_9GAMM</name>
<proteinExistence type="predicted"/>
<dbReference type="Gene3D" id="3.40.50.720">
    <property type="entry name" value="NAD(P)-binding Rossmann-like Domain"/>
    <property type="match status" value="1"/>
</dbReference>
<feature type="domain" description="CoA-binding" evidence="1">
    <location>
        <begin position="5"/>
        <end position="96"/>
    </location>
</feature>
<dbReference type="InterPro" id="IPR036291">
    <property type="entry name" value="NAD(P)-bd_dom_sf"/>
</dbReference>
<accession>A0ABZ0S3F2</accession>
<keyword evidence="3" id="KW-1185">Reference proteome</keyword>
<dbReference type="PANTHER" id="PTHR33303:SF2">
    <property type="entry name" value="COA-BINDING DOMAIN-CONTAINING PROTEIN"/>
    <property type="match status" value="1"/>
</dbReference>
<dbReference type="SMART" id="SM00881">
    <property type="entry name" value="CoA_binding"/>
    <property type="match status" value="1"/>
</dbReference>
<dbReference type="SUPFAM" id="SSF51735">
    <property type="entry name" value="NAD(P)-binding Rossmann-fold domains"/>
    <property type="match status" value="1"/>
</dbReference>
<gene>
    <name evidence="2" type="ORF">Thiowin_00544</name>
</gene>
<dbReference type="Pfam" id="PF13380">
    <property type="entry name" value="CoA_binding_2"/>
    <property type="match status" value="1"/>
</dbReference>
<protein>
    <recommendedName>
        <fullName evidence="1">CoA-binding domain-containing protein</fullName>
    </recommendedName>
</protein>
<dbReference type="EMBL" id="CP121472">
    <property type="protein sequence ID" value="WPL15638.1"/>
    <property type="molecule type" value="Genomic_DNA"/>
</dbReference>
<dbReference type="InterPro" id="IPR003781">
    <property type="entry name" value="CoA-bd"/>
</dbReference>
<organism evidence="2 3">
    <name type="scientific">Thiorhodovibrio winogradskyi</name>
    <dbReference type="NCBI Taxonomy" id="77007"/>
    <lineage>
        <taxon>Bacteria</taxon>
        <taxon>Pseudomonadati</taxon>
        <taxon>Pseudomonadota</taxon>
        <taxon>Gammaproteobacteria</taxon>
        <taxon>Chromatiales</taxon>
        <taxon>Chromatiaceae</taxon>
        <taxon>Thiorhodovibrio</taxon>
    </lineage>
</organism>
<dbReference type="Proteomes" id="UP001432180">
    <property type="component" value="Chromosome"/>
</dbReference>
<dbReference type="PANTHER" id="PTHR33303">
    <property type="entry name" value="CYTOPLASMIC PROTEIN-RELATED"/>
    <property type="match status" value="1"/>
</dbReference>
<dbReference type="RefSeq" id="WP_328986196.1">
    <property type="nucleotide sequence ID" value="NZ_CP121472.1"/>
</dbReference>
<evidence type="ECO:0000259" key="1">
    <source>
        <dbReference type="SMART" id="SM00881"/>
    </source>
</evidence>